<dbReference type="InterPro" id="IPR016181">
    <property type="entry name" value="Acyl_CoA_acyltransferase"/>
</dbReference>
<evidence type="ECO:0000313" key="2">
    <source>
        <dbReference type="EMBL" id="KRL43692.1"/>
    </source>
</evidence>
<dbReference type="GO" id="GO:0016747">
    <property type="term" value="F:acyltransferase activity, transferring groups other than amino-acyl groups"/>
    <property type="evidence" value="ECO:0007669"/>
    <property type="project" value="InterPro"/>
</dbReference>
<dbReference type="SUPFAM" id="SSF55729">
    <property type="entry name" value="Acyl-CoA N-acyltransferases (Nat)"/>
    <property type="match status" value="1"/>
</dbReference>
<comment type="caution">
    <text evidence="2">The sequence shown here is derived from an EMBL/GenBank/DDBJ whole genome shotgun (WGS) entry which is preliminary data.</text>
</comment>
<dbReference type="Gene3D" id="3.40.630.30">
    <property type="match status" value="1"/>
</dbReference>
<dbReference type="CDD" id="cd04301">
    <property type="entry name" value="NAT_SF"/>
    <property type="match status" value="1"/>
</dbReference>
<name>A0A0R1QGC6_9LACO</name>
<gene>
    <name evidence="2" type="ORF">FD29_GL000643</name>
</gene>
<dbReference type="InterPro" id="IPR000182">
    <property type="entry name" value="GNAT_dom"/>
</dbReference>
<reference evidence="2 3" key="1">
    <citation type="journal article" date="2015" name="Genome Announc.">
        <title>Expanding the biotechnology potential of lactobacilli through comparative genomics of 213 strains and associated genera.</title>
        <authorList>
            <person name="Sun Z."/>
            <person name="Harris H.M."/>
            <person name="McCann A."/>
            <person name="Guo C."/>
            <person name="Argimon S."/>
            <person name="Zhang W."/>
            <person name="Yang X."/>
            <person name="Jeffery I.B."/>
            <person name="Cooney J.C."/>
            <person name="Kagawa T.F."/>
            <person name="Liu W."/>
            <person name="Song Y."/>
            <person name="Salvetti E."/>
            <person name="Wrobel A."/>
            <person name="Rasinkangas P."/>
            <person name="Parkhill J."/>
            <person name="Rea M.C."/>
            <person name="O'Sullivan O."/>
            <person name="Ritari J."/>
            <person name="Douillard F.P."/>
            <person name="Paul Ross R."/>
            <person name="Yang R."/>
            <person name="Briner A.E."/>
            <person name="Felis G.E."/>
            <person name="de Vos W.M."/>
            <person name="Barrangou R."/>
            <person name="Klaenhammer T.R."/>
            <person name="Caufield P.W."/>
            <person name="Cui Y."/>
            <person name="Zhang H."/>
            <person name="O'Toole P.W."/>
        </authorList>
    </citation>
    <scope>NUCLEOTIDE SEQUENCE [LARGE SCALE GENOMIC DNA]</scope>
    <source>
        <strain evidence="2 3">DSM 14500</strain>
    </source>
</reference>
<proteinExistence type="predicted"/>
<dbReference type="PATRIC" id="fig|1423770.3.peg.657"/>
<dbReference type="RefSeq" id="WP_057888179.1">
    <property type="nucleotide sequence ID" value="NZ_AZEZ01000073.1"/>
</dbReference>
<organism evidence="2 3">
    <name type="scientific">Companilactobacillus mindensis DSM 14500</name>
    <dbReference type="NCBI Taxonomy" id="1423770"/>
    <lineage>
        <taxon>Bacteria</taxon>
        <taxon>Bacillati</taxon>
        <taxon>Bacillota</taxon>
        <taxon>Bacilli</taxon>
        <taxon>Lactobacillales</taxon>
        <taxon>Lactobacillaceae</taxon>
        <taxon>Companilactobacillus</taxon>
    </lineage>
</organism>
<dbReference type="STRING" id="1423770.FD29_GL000643"/>
<protein>
    <submittedName>
        <fullName evidence="2">GCN5-related N-acetyltransferase</fullName>
    </submittedName>
</protein>
<keyword evidence="3" id="KW-1185">Reference proteome</keyword>
<dbReference type="PROSITE" id="PS51186">
    <property type="entry name" value="GNAT"/>
    <property type="match status" value="1"/>
</dbReference>
<evidence type="ECO:0000313" key="3">
    <source>
        <dbReference type="Proteomes" id="UP000050872"/>
    </source>
</evidence>
<evidence type="ECO:0000259" key="1">
    <source>
        <dbReference type="PROSITE" id="PS51186"/>
    </source>
</evidence>
<dbReference type="EMBL" id="AZEZ01000073">
    <property type="protein sequence ID" value="KRL43692.1"/>
    <property type="molecule type" value="Genomic_DNA"/>
</dbReference>
<sequence length="169" mass="18982">MLNIEKLSTSYQVRKLDAKDANKAYALVQSNPLYFAYCPPQATRHSILEDMKVVPANKNLDDKYYLGFFDGNDLIAILDLITGYPNNTSAWIGFFMVDAKYQRQGIGTKIIDSLNGELLKSGIKRIELAYGKGNEQSEKFLLKTGFVKDGREIKVPGYTVVVMEKILTA</sequence>
<dbReference type="Proteomes" id="UP000050872">
    <property type="component" value="Unassembled WGS sequence"/>
</dbReference>
<accession>A0A0R1QGC6</accession>
<keyword evidence="2" id="KW-0808">Transferase</keyword>
<dbReference type="Pfam" id="PF00583">
    <property type="entry name" value="Acetyltransf_1"/>
    <property type="match status" value="1"/>
</dbReference>
<feature type="domain" description="N-acetyltransferase" evidence="1">
    <location>
        <begin position="11"/>
        <end position="168"/>
    </location>
</feature>
<dbReference type="AlphaFoldDB" id="A0A0R1QGC6"/>